<organism evidence="1 2">
    <name type="scientific">Dillenia turbinata</name>
    <dbReference type="NCBI Taxonomy" id="194707"/>
    <lineage>
        <taxon>Eukaryota</taxon>
        <taxon>Viridiplantae</taxon>
        <taxon>Streptophyta</taxon>
        <taxon>Embryophyta</taxon>
        <taxon>Tracheophyta</taxon>
        <taxon>Spermatophyta</taxon>
        <taxon>Magnoliopsida</taxon>
        <taxon>eudicotyledons</taxon>
        <taxon>Gunneridae</taxon>
        <taxon>Pentapetalae</taxon>
        <taxon>Dilleniales</taxon>
        <taxon>Dilleniaceae</taxon>
        <taxon>Dillenia</taxon>
    </lineage>
</organism>
<reference evidence="1 2" key="1">
    <citation type="submission" date="2023-12" db="EMBL/GenBank/DDBJ databases">
        <title>A high-quality genome assembly for Dillenia turbinata (Dilleniales).</title>
        <authorList>
            <person name="Chanderbali A."/>
        </authorList>
    </citation>
    <scope>NUCLEOTIDE SEQUENCE [LARGE SCALE GENOMIC DNA]</scope>
    <source>
        <strain evidence="1">LSX21</strain>
        <tissue evidence="1">Leaf</tissue>
    </source>
</reference>
<name>A0AAN8ZNE4_9MAGN</name>
<evidence type="ECO:0000313" key="1">
    <source>
        <dbReference type="EMBL" id="KAK6940290.1"/>
    </source>
</evidence>
<proteinExistence type="predicted"/>
<dbReference type="EMBL" id="JBAMMX010000005">
    <property type="protein sequence ID" value="KAK6940290.1"/>
    <property type="molecule type" value="Genomic_DNA"/>
</dbReference>
<dbReference type="PANTHER" id="PTHR26312:SF227">
    <property type="entry name" value="TETRATRICOPEPTIDE REPEAT (TPR)-LIKE SUPERFAMILY PROTEIN"/>
    <property type="match status" value="1"/>
</dbReference>
<protein>
    <submittedName>
        <fullName evidence="1">Uncharacterized protein</fullName>
    </submittedName>
</protein>
<dbReference type="AlphaFoldDB" id="A0AAN8ZNE4"/>
<dbReference type="PANTHER" id="PTHR26312">
    <property type="entry name" value="TETRATRICOPEPTIDE REPEAT PROTEIN 5"/>
    <property type="match status" value="1"/>
</dbReference>
<keyword evidence="2" id="KW-1185">Reference proteome</keyword>
<comment type="caution">
    <text evidence="1">The sequence shown here is derived from an EMBL/GenBank/DDBJ whole genome shotgun (WGS) entry which is preliminary data.</text>
</comment>
<accession>A0AAN8ZNE4</accession>
<evidence type="ECO:0000313" key="2">
    <source>
        <dbReference type="Proteomes" id="UP001370490"/>
    </source>
</evidence>
<gene>
    <name evidence="1" type="ORF">RJ641_029821</name>
</gene>
<dbReference type="Proteomes" id="UP001370490">
    <property type="component" value="Unassembled WGS sequence"/>
</dbReference>
<sequence length="197" mass="22555">MIEKMDLYYQRMNMENPRNALLLGNYARFLNEVLDYPERAEEYIQRAILENQEDENLLSSIEEDGGYVENRILETWLLRFKILIVATKLLIDFCSSIGAQNFGDHTEMVGIETFQDLEGAGDQEAVRCANVQKEDNDFLHSIPTLQEVHQTILKMDKESAGGPDGSEWEVIGEDIYKVVVSFFCGVDLPWVPKISDP</sequence>